<evidence type="ECO:0000256" key="1">
    <source>
        <dbReference type="ARBA" id="ARBA00022723"/>
    </source>
</evidence>
<evidence type="ECO:0000313" key="6">
    <source>
        <dbReference type="EMBL" id="CAK9441144.1"/>
    </source>
</evidence>
<reference evidence="6 7" key="1">
    <citation type="submission" date="2024-03" db="EMBL/GenBank/DDBJ databases">
        <authorList>
            <person name="Brejova B."/>
        </authorList>
    </citation>
    <scope>NUCLEOTIDE SEQUENCE [LARGE SCALE GENOMIC DNA]</scope>
    <source>
        <strain evidence="6 7">CBS 14171</strain>
    </source>
</reference>
<dbReference type="CDD" id="cd21437">
    <property type="entry name" value="zf-HIT_ZNHIT1_like"/>
    <property type="match status" value="1"/>
</dbReference>
<dbReference type="PANTHER" id="PTHR13093">
    <property type="entry name" value="ZINC FINGER HIT DOMAIN CONTAINING PROTEIN 1"/>
    <property type="match status" value="1"/>
</dbReference>
<dbReference type="GeneID" id="92210209"/>
<evidence type="ECO:0000313" key="7">
    <source>
        <dbReference type="Proteomes" id="UP001497383"/>
    </source>
</evidence>
<keyword evidence="1" id="KW-0479">Metal-binding</keyword>
<organism evidence="6 7">
    <name type="scientific">Lodderomyces beijingensis</name>
    <dbReference type="NCBI Taxonomy" id="1775926"/>
    <lineage>
        <taxon>Eukaryota</taxon>
        <taxon>Fungi</taxon>
        <taxon>Dikarya</taxon>
        <taxon>Ascomycota</taxon>
        <taxon>Saccharomycotina</taxon>
        <taxon>Pichiomycetes</taxon>
        <taxon>Debaryomycetaceae</taxon>
        <taxon>Candida/Lodderomyces clade</taxon>
        <taxon>Lodderomyces</taxon>
    </lineage>
</organism>
<sequence length="224" mass="25146">MLVEEVPKSINTNAKTVYFSSSVNLSARSSGNRYADESGADSAQKGRAKVNYNLNQLFNAQTQSNSASKDNGSLKSAQQIQLERSVQKRVSELNQESSGKGFELPKNFQYTGIRASRDPRHASQKSRLGTTPATKRILAARRNLNSYYEEERNLISVNTILSLNYQFLDYSETEGKPRKMERPRPKIRLCCICGSQSSYSRCPSCGLYFCCVKCNKLHLESRCA</sequence>
<evidence type="ECO:0000256" key="2">
    <source>
        <dbReference type="ARBA" id="ARBA00022771"/>
    </source>
</evidence>
<evidence type="ECO:0000256" key="4">
    <source>
        <dbReference type="PROSITE-ProRule" id="PRU00453"/>
    </source>
</evidence>
<dbReference type="InterPro" id="IPR039723">
    <property type="entry name" value="Vps71/ZNHIT1"/>
</dbReference>
<dbReference type="InterPro" id="IPR007529">
    <property type="entry name" value="Znf_HIT"/>
</dbReference>
<accession>A0ABP0ZS98</accession>
<keyword evidence="7" id="KW-1185">Reference proteome</keyword>
<feature type="domain" description="HIT-type" evidence="5">
    <location>
        <begin position="190"/>
        <end position="223"/>
    </location>
</feature>
<dbReference type="EMBL" id="OZ022410">
    <property type="protein sequence ID" value="CAK9441144.1"/>
    <property type="molecule type" value="Genomic_DNA"/>
</dbReference>
<proteinExistence type="predicted"/>
<dbReference type="PROSITE" id="PS51083">
    <property type="entry name" value="ZF_HIT"/>
    <property type="match status" value="1"/>
</dbReference>
<dbReference type="RefSeq" id="XP_066831951.1">
    <property type="nucleotide sequence ID" value="XM_066975299.1"/>
</dbReference>
<keyword evidence="2 4" id="KW-0863">Zinc-finger</keyword>
<evidence type="ECO:0000259" key="5">
    <source>
        <dbReference type="PROSITE" id="PS51083"/>
    </source>
</evidence>
<protein>
    <recommendedName>
        <fullName evidence="5">HIT-type domain-containing protein</fullName>
    </recommendedName>
</protein>
<keyword evidence="3" id="KW-0862">Zinc</keyword>
<gene>
    <name evidence="6" type="ORF">LODBEIA_P50130</name>
</gene>
<name>A0ABP0ZS98_9ASCO</name>
<evidence type="ECO:0000256" key="3">
    <source>
        <dbReference type="ARBA" id="ARBA00022833"/>
    </source>
</evidence>
<dbReference type="Proteomes" id="UP001497383">
    <property type="component" value="Chromosome 6"/>
</dbReference>